<sequence length="424" mass="47189">MENEKIKKIFLVIGFLVFISLIGFLIWRIFFKQSTILSPTTTNSDTAIFDGLPTSADGTPIIADTNEQNIVESEDAPQALKPQEAQVSGDSNYASPIAIGGLTQTTTIVDSLTLKPTLSIDGNSIQFYNKDDGQFYKINENGELVLLSDKIFKNASNVEWAPNKTKAVIEFSNQTKIVYDFNTDKQITLPSHWEDFTFSPDSKKLINKSLGTDSNNNWLVVSNSDGSQTKSLEKIEASNNSIIPYWSPNNQSVAMYTKSLDINKKEVIFIGEYGQSFKSIIVEGQDFQPQWSQNGEKLLYSVSSPKNGLKPNLWIVNANGDQTGTSRKNLGLETWAEKCVFVSNSEVYCAVPKYIENSSGIFSETAMVTSDDLYKINIETGQKTLIAIPDQNYNISSIMIDKNQSNLFFTDGSSEEIHKINLQN</sequence>
<keyword evidence="1" id="KW-0812">Transmembrane</keyword>
<dbReference type="Gene3D" id="2.120.10.30">
    <property type="entry name" value="TolB, C-terminal domain"/>
    <property type="match status" value="1"/>
</dbReference>
<comment type="caution">
    <text evidence="2">The sequence shown here is derived from an EMBL/GenBank/DDBJ whole genome shotgun (WGS) entry which is preliminary data.</text>
</comment>
<evidence type="ECO:0000313" key="2">
    <source>
        <dbReference type="EMBL" id="PKM91303.1"/>
    </source>
</evidence>
<evidence type="ECO:0000256" key="1">
    <source>
        <dbReference type="SAM" id="Phobius"/>
    </source>
</evidence>
<keyword evidence="1" id="KW-0472">Membrane</keyword>
<evidence type="ECO:0008006" key="4">
    <source>
        <dbReference type="Google" id="ProtNLM"/>
    </source>
</evidence>
<proteinExistence type="predicted"/>
<dbReference type="SUPFAM" id="SSF82171">
    <property type="entry name" value="DPP6 N-terminal domain-like"/>
    <property type="match status" value="1"/>
</dbReference>
<evidence type="ECO:0000313" key="3">
    <source>
        <dbReference type="Proteomes" id="UP000233517"/>
    </source>
</evidence>
<dbReference type="EMBL" id="PHAI01000002">
    <property type="protein sequence ID" value="PKM91303.1"/>
    <property type="molecule type" value="Genomic_DNA"/>
</dbReference>
<feature type="transmembrane region" description="Helical" evidence="1">
    <location>
        <begin position="9"/>
        <end position="30"/>
    </location>
</feature>
<organism evidence="2 3">
    <name type="scientific">Candidatus Falkowbacteria bacterium HGW-Falkowbacteria-1</name>
    <dbReference type="NCBI Taxonomy" id="2013768"/>
    <lineage>
        <taxon>Bacteria</taxon>
        <taxon>Candidatus Falkowiibacteriota</taxon>
    </lineage>
</organism>
<name>A0A2N2E989_9BACT</name>
<accession>A0A2N2E989</accession>
<dbReference type="AlphaFoldDB" id="A0A2N2E989"/>
<reference evidence="2 3" key="1">
    <citation type="journal article" date="2017" name="ISME J.">
        <title>Potential for microbial H2 and metal transformations associated with novel bacteria and archaea in deep terrestrial subsurface sediments.</title>
        <authorList>
            <person name="Hernsdorf A.W."/>
            <person name="Amano Y."/>
            <person name="Miyakawa K."/>
            <person name="Ise K."/>
            <person name="Suzuki Y."/>
            <person name="Anantharaman K."/>
            <person name="Probst A."/>
            <person name="Burstein D."/>
            <person name="Thomas B.C."/>
            <person name="Banfield J.F."/>
        </authorList>
    </citation>
    <scope>NUCLEOTIDE SEQUENCE [LARGE SCALE GENOMIC DNA]</scope>
    <source>
        <strain evidence="2">HGW-Falkowbacteria-1</strain>
    </source>
</reference>
<dbReference type="Proteomes" id="UP000233517">
    <property type="component" value="Unassembled WGS sequence"/>
</dbReference>
<keyword evidence="1" id="KW-1133">Transmembrane helix</keyword>
<gene>
    <name evidence="2" type="ORF">CVU82_01750</name>
</gene>
<dbReference type="InterPro" id="IPR011042">
    <property type="entry name" value="6-blade_b-propeller_TolB-like"/>
</dbReference>
<protein>
    <recommendedName>
        <fullName evidence="4">Dipeptidylpeptidase IV N-terminal domain-containing protein</fullName>
    </recommendedName>
</protein>